<dbReference type="Gene3D" id="2.10.70.100">
    <property type="match status" value="1"/>
</dbReference>
<dbReference type="PROSITE" id="PS50110">
    <property type="entry name" value="RESPONSE_REGULATORY"/>
    <property type="match status" value="1"/>
</dbReference>
<dbReference type="Gene3D" id="3.30.565.10">
    <property type="entry name" value="Histidine kinase-like ATPase, C-terminal domain"/>
    <property type="match status" value="1"/>
</dbReference>
<evidence type="ECO:0000259" key="8">
    <source>
        <dbReference type="PROSITE" id="PS50112"/>
    </source>
</evidence>
<evidence type="ECO:0000256" key="2">
    <source>
        <dbReference type="ARBA" id="ARBA00012438"/>
    </source>
</evidence>
<dbReference type="CDD" id="cd00082">
    <property type="entry name" value="HisKA"/>
    <property type="match status" value="1"/>
</dbReference>
<dbReference type="Pfam" id="PF00072">
    <property type="entry name" value="Response_reg"/>
    <property type="match status" value="1"/>
</dbReference>
<dbReference type="InterPro" id="IPR004358">
    <property type="entry name" value="Sig_transdc_His_kin-like_C"/>
</dbReference>
<evidence type="ECO:0000313" key="11">
    <source>
        <dbReference type="Proteomes" id="UP000676409"/>
    </source>
</evidence>
<protein>
    <recommendedName>
        <fullName evidence="2">histidine kinase</fullName>
        <ecNumber evidence="2">2.7.13.3</ecNumber>
    </recommendedName>
</protein>
<dbReference type="InterPro" id="IPR003661">
    <property type="entry name" value="HisK_dim/P_dom"/>
</dbReference>
<sequence>MPLGTNDIARADPGFGPAPVHAGGAEGRLLAMAESLTGVGYWSLRLADMQTFWSEQVYRIHGVSPESFTPQLGDALDFFHPDDRPAINAQFSRAMTEGVAFAFEARLLRADGAERIVVSRGACEHGPDGAPAAIVGVVQDITEQRRAEAMQREQSERLSRFIERLPAGAVHARAGALTMNAALEQITGYSREELPTLKSWFRKLYGDDTGKLLARYEQNRRDGFKSIVQGVIRRKDGERRVLELRACDDPSGEIWIVHDVTDREAMQDELVAARDRAEVAARANSEFLANMSHELRTPLTAIIGFTGLLGGQAGLDELQRHWVTRIDDAGKALLAIVNDVLDFSKLEAGSVELESEAFEPRRLVADTLALLNEQAARKSISLAARIAEGLPDSLVGDTGRLRQVLLNLVSNAVKFTIQGGVLVAAEPEARVGQGQGVRFSVTDTGIGIPEAALGQIFQRFVQADGSISRRFGGSGLGLAICARLVELMGGEIGVESRLGEGSTFWFWVPLGEAGQAAQPTTDEAAVRLDALRVLLVEDAEPNQELVCTLLQAVGVEVAVAGNGAEAIEAVRTDRYDLILMDVQMPVMGGVQATEIIRSLGGDHARIPIIALSANVMAEQVAAYQRAGMNAHLAKPINPRDLLITIARWSTTGEPDEAQPLDVANG</sequence>
<keyword evidence="4" id="KW-0902">Two-component regulatory system</keyword>
<dbReference type="RefSeq" id="WP_211937449.1">
    <property type="nucleotide sequence ID" value="NZ_CP073078.1"/>
</dbReference>
<dbReference type="SMART" id="SM00086">
    <property type="entry name" value="PAC"/>
    <property type="match status" value="2"/>
</dbReference>
<dbReference type="SUPFAM" id="SSF47384">
    <property type="entry name" value="Homodimeric domain of signal transducing histidine kinase"/>
    <property type="match status" value="1"/>
</dbReference>
<keyword evidence="3 5" id="KW-0597">Phosphoprotein</keyword>
<evidence type="ECO:0000256" key="3">
    <source>
        <dbReference type="ARBA" id="ARBA00022553"/>
    </source>
</evidence>
<evidence type="ECO:0000259" key="7">
    <source>
        <dbReference type="PROSITE" id="PS50110"/>
    </source>
</evidence>
<dbReference type="SMART" id="SM00091">
    <property type="entry name" value="PAS"/>
    <property type="match status" value="2"/>
</dbReference>
<dbReference type="InterPro" id="IPR011006">
    <property type="entry name" value="CheY-like_superfamily"/>
</dbReference>
<reference evidence="10" key="1">
    <citation type="submission" date="2021-04" db="EMBL/GenBank/DDBJ databases">
        <title>The complete genome sequence of Caulobacter sp. S6.</title>
        <authorList>
            <person name="Tang Y."/>
            <person name="Ouyang W."/>
            <person name="Liu Q."/>
            <person name="Huang B."/>
            <person name="Guo Z."/>
            <person name="Lei P."/>
        </authorList>
    </citation>
    <scope>NUCLEOTIDE SEQUENCE</scope>
    <source>
        <strain evidence="10">S6</strain>
    </source>
</reference>
<feature type="domain" description="Histidine kinase" evidence="6">
    <location>
        <begin position="290"/>
        <end position="512"/>
    </location>
</feature>
<dbReference type="AlphaFoldDB" id="A0A975FYR7"/>
<dbReference type="InterPro" id="IPR036890">
    <property type="entry name" value="HATPase_C_sf"/>
</dbReference>
<dbReference type="CDD" id="cd17546">
    <property type="entry name" value="REC_hyHK_CKI1_RcsC-like"/>
    <property type="match status" value="1"/>
</dbReference>
<evidence type="ECO:0000259" key="9">
    <source>
        <dbReference type="PROSITE" id="PS50113"/>
    </source>
</evidence>
<dbReference type="SUPFAM" id="SSF55874">
    <property type="entry name" value="ATPase domain of HSP90 chaperone/DNA topoisomerase II/histidine kinase"/>
    <property type="match status" value="1"/>
</dbReference>
<comment type="catalytic activity">
    <reaction evidence="1">
        <text>ATP + protein L-histidine = ADP + protein N-phospho-L-histidine.</text>
        <dbReference type="EC" id="2.7.13.3"/>
    </reaction>
</comment>
<dbReference type="Gene3D" id="1.10.287.130">
    <property type="match status" value="1"/>
</dbReference>
<organism evidence="10 11">
    <name type="scientific">Phenylobacterium montanum</name>
    <dbReference type="NCBI Taxonomy" id="2823693"/>
    <lineage>
        <taxon>Bacteria</taxon>
        <taxon>Pseudomonadati</taxon>
        <taxon>Pseudomonadota</taxon>
        <taxon>Alphaproteobacteria</taxon>
        <taxon>Caulobacterales</taxon>
        <taxon>Caulobacteraceae</taxon>
        <taxon>Phenylobacterium</taxon>
    </lineage>
</organism>
<dbReference type="PRINTS" id="PR00344">
    <property type="entry name" value="BCTRLSENSOR"/>
</dbReference>
<dbReference type="InterPro" id="IPR013655">
    <property type="entry name" value="PAS_fold_3"/>
</dbReference>
<dbReference type="Pfam" id="PF00512">
    <property type="entry name" value="HisKA"/>
    <property type="match status" value="1"/>
</dbReference>
<dbReference type="InterPro" id="IPR001610">
    <property type="entry name" value="PAC"/>
</dbReference>
<dbReference type="Pfam" id="PF13426">
    <property type="entry name" value="PAS_9"/>
    <property type="match status" value="1"/>
</dbReference>
<dbReference type="CDD" id="cd00130">
    <property type="entry name" value="PAS"/>
    <property type="match status" value="2"/>
</dbReference>
<dbReference type="InterPro" id="IPR001789">
    <property type="entry name" value="Sig_transdc_resp-reg_receiver"/>
</dbReference>
<dbReference type="Pfam" id="PF02518">
    <property type="entry name" value="HATPase_c"/>
    <property type="match status" value="1"/>
</dbReference>
<dbReference type="PANTHER" id="PTHR45339">
    <property type="entry name" value="HYBRID SIGNAL TRANSDUCTION HISTIDINE KINASE J"/>
    <property type="match status" value="1"/>
</dbReference>
<dbReference type="NCBIfam" id="TIGR00229">
    <property type="entry name" value="sensory_box"/>
    <property type="match status" value="2"/>
</dbReference>
<feature type="domain" description="Response regulatory" evidence="7">
    <location>
        <begin position="532"/>
        <end position="649"/>
    </location>
</feature>
<dbReference type="SMART" id="SM00387">
    <property type="entry name" value="HATPase_c"/>
    <property type="match status" value="1"/>
</dbReference>
<evidence type="ECO:0000256" key="4">
    <source>
        <dbReference type="ARBA" id="ARBA00023012"/>
    </source>
</evidence>
<dbReference type="GO" id="GO:0000155">
    <property type="term" value="F:phosphorelay sensor kinase activity"/>
    <property type="evidence" value="ECO:0007669"/>
    <property type="project" value="InterPro"/>
</dbReference>
<dbReference type="PROSITE" id="PS50109">
    <property type="entry name" value="HIS_KIN"/>
    <property type="match status" value="1"/>
</dbReference>
<dbReference type="Proteomes" id="UP000676409">
    <property type="component" value="Chromosome"/>
</dbReference>
<dbReference type="InterPro" id="IPR005467">
    <property type="entry name" value="His_kinase_dom"/>
</dbReference>
<dbReference type="Gene3D" id="3.30.450.20">
    <property type="entry name" value="PAS domain"/>
    <property type="match status" value="2"/>
</dbReference>
<feature type="modified residue" description="4-aspartylphosphate" evidence="5">
    <location>
        <position position="581"/>
    </location>
</feature>
<dbReference type="PROSITE" id="PS50112">
    <property type="entry name" value="PAS"/>
    <property type="match status" value="1"/>
</dbReference>
<dbReference type="SUPFAM" id="SSF55785">
    <property type="entry name" value="PYP-like sensor domain (PAS domain)"/>
    <property type="match status" value="2"/>
</dbReference>
<dbReference type="SMART" id="SM00448">
    <property type="entry name" value="REC"/>
    <property type="match status" value="1"/>
</dbReference>
<dbReference type="PANTHER" id="PTHR45339:SF3">
    <property type="entry name" value="HISTIDINE KINASE"/>
    <property type="match status" value="1"/>
</dbReference>
<proteinExistence type="predicted"/>
<gene>
    <name evidence="10" type="ORF">KCG34_20450</name>
</gene>
<evidence type="ECO:0000259" key="6">
    <source>
        <dbReference type="PROSITE" id="PS50109"/>
    </source>
</evidence>
<evidence type="ECO:0000313" key="10">
    <source>
        <dbReference type="EMBL" id="QUD87397.1"/>
    </source>
</evidence>
<feature type="domain" description="PAS" evidence="8">
    <location>
        <begin position="51"/>
        <end position="98"/>
    </location>
</feature>
<dbReference type="FunFam" id="3.30.565.10:FF:000010">
    <property type="entry name" value="Sensor histidine kinase RcsC"/>
    <property type="match status" value="1"/>
</dbReference>
<dbReference type="KEGG" id="caul:KCG34_20450"/>
<keyword evidence="11" id="KW-1185">Reference proteome</keyword>
<evidence type="ECO:0000256" key="1">
    <source>
        <dbReference type="ARBA" id="ARBA00000085"/>
    </source>
</evidence>
<dbReference type="InterPro" id="IPR035965">
    <property type="entry name" value="PAS-like_dom_sf"/>
</dbReference>
<dbReference type="SMART" id="SM00388">
    <property type="entry name" value="HisKA"/>
    <property type="match status" value="1"/>
</dbReference>
<evidence type="ECO:0000256" key="5">
    <source>
        <dbReference type="PROSITE-ProRule" id="PRU00169"/>
    </source>
</evidence>
<dbReference type="SUPFAM" id="SSF52172">
    <property type="entry name" value="CheY-like"/>
    <property type="match status" value="1"/>
</dbReference>
<dbReference type="CDD" id="cd16922">
    <property type="entry name" value="HATPase_EvgS-ArcB-TorS-like"/>
    <property type="match status" value="1"/>
</dbReference>
<dbReference type="Gene3D" id="3.40.50.2300">
    <property type="match status" value="1"/>
</dbReference>
<dbReference type="InterPro" id="IPR003594">
    <property type="entry name" value="HATPase_dom"/>
</dbReference>
<dbReference type="InterPro" id="IPR000014">
    <property type="entry name" value="PAS"/>
</dbReference>
<dbReference type="Pfam" id="PF08447">
    <property type="entry name" value="PAS_3"/>
    <property type="match status" value="1"/>
</dbReference>
<dbReference type="InterPro" id="IPR000700">
    <property type="entry name" value="PAS-assoc_C"/>
</dbReference>
<dbReference type="PROSITE" id="PS50113">
    <property type="entry name" value="PAC"/>
    <property type="match status" value="1"/>
</dbReference>
<dbReference type="EC" id="2.7.13.3" evidence="2"/>
<name>A0A975FYR7_9CAUL</name>
<accession>A0A975FYR7</accession>
<dbReference type="InterPro" id="IPR036097">
    <property type="entry name" value="HisK_dim/P_sf"/>
</dbReference>
<feature type="domain" description="PAC" evidence="9">
    <location>
        <begin position="101"/>
        <end position="153"/>
    </location>
</feature>
<dbReference type="EMBL" id="CP073078">
    <property type="protein sequence ID" value="QUD87397.1"/>
    <property type="molecule type" value="Genomic_DNA"/>
</dbReference>